<keyword evidence="2" id="KW-1185">Reference proteome</keyword>
<name>A0A498C303_9GAMM</name>
<dbReference type="AlphaFoldDB" id="A0A498C303"/>
<organism evidence="1 2">
    <name type="scientific">Alkalispirillum mobile</name>
    <dbReference type="NCBI Taxonomy" id="85925"/>
    <lineage>
        <taxon>Bacteria</taxon>
        <taxon>Pseudomonadati</taxon>
        <taxon>Pseudomonadota</taxon>
        <taxon>Gammaproteobacteria</taxon>
        <taxon>Chromatiales</taxon>
        <taxon>Ectothiorhodospiraceae</taxon>
        <taxon>Alkalispirillum</taxon>
    </lineage>
</organism>
<dbReference type="InterPro" id="IPR050767">
    <property type="entry name" value="Sel1_AlgK"/>
</dbReference>
<accession>A0A498C303</accession>
<sequence>MPRTNMFVATLVLGLWAGMAYPADEERPSTPILGAEEQQAKEEGMRLYGIRWRSVAISHLEKAAEAGDVESMYYLGEIHRFMDRGMSREAIDWYHSAAQGGDPHAMLRLEWGMICELADICPEDHDSWVDMALEQELPRAEKGDPEAMSTLFDVYNMLGDPRTALDWLERAAEAGNPEAQDWLGTITQNRSGELPPKLEDVKAAEPWFRKAAEQGYAPAMYNLSLALRKQERHDEDWEWTQQSSQHGHISGRLAVGWCYLDHTWADFCPDDIEDRIKGWAILHAVYKETRNETAEGILGRHQDLLTEAEIAEAEKLAEDWLNRDPPLSYFPPKYGF</sequence>
<dbReference type="Proteomes" id="UP000275461">
    <property type="component" value="Unassembled WGS sequence"/>
</dbReference>
<dbReference type="SMART" id="SM00671">
    <property type="entry name" value="SEL1"/>
    <property type="match status" value="3"/>
</dbReference>
<dbReference type="Pfam" id="PF08238">
    <property type="entry name" value="Sel1"/>
    <property type="match status" value="4"/>
</dbReference>
<dbReference type="OrthoDB" id="9787367at2"/>
<evidence type="ECO:0000313" key="1">
    <source>
        <dbReference type="EMBL" id="RLK46781.1"/>
    </source>
</evidence>
<proteinExistence type="predicted"/>
<dbReference type="RefSeq" id="WP_121443001.1">
    <property type="nucleotide sequence ID" value="NZ_RCDA01000005.1"/>
</dbReference>
<dbReference type="SUPFAM" id="SSF81901">
    <property type="entry name" value="HCP-like"/>
    <property type="match status" value="2"/>
</dbReference>
<reference evidence="1 2" key="1">
    <citation type="submission" date="2018-10" db="EMBL/GenBank/DDBJ databases">
        <title>Genomic Encyclopedia of Type Strains, Phase IV (KMG-IV): sequencing the most valuable type-strain genomes for metagenomic binning, comparative biology and taxonomic classification.</title>
        <authorList>
            <person name="Goeker M."/>
        </authorList>
    </citation>
    <scope>NUCLEOTIDE SEQUENCE [LARGE SCALE GENOMIC DNA]</scope>
    <source>
        <strain evidence="1 2">DSM 12769</strain>
    </source>
</reference>
<gene>
    <name evidence="1" type="ORF">DFR31_2487</name>
</gene>
<dbReference type="PANTHER" id="PTHR11102:SF160">
    <property type="entry name" value="ERAD-ASSOCIATED E3 UBIQUITIN-PROTEIN LIGASE COMPONENT HRD3"/>
    <property type="match status" value="1"/>
</dbReference>
<evidence type="ECO:0008006" key="3">
    <source>
        <dbReference type="Google" id="ProtNLM"/>
    </source>
</evidence>
<dbReference type="InterPro" id="IPR011990">
    <property type="entry name" value="TPR-like_helical_dom_sf"/>
</dbReference>
<dbReference type="InterPro" id="IPR006597">
    <property type="entry name" value="Sel1-like"/>
</dbReference>
<dbReference type="Gene3D" id="1.25.40.10">
    <property type="entry name" value="Tetratricopeptide repeat domain"/>
    <property type="match status" value="1"/>
</dbReference>
<dbReference type="EMBL" id="RCDA01000005">
    <property type="protein sequence ID" value="RLK46781.1"/>
    <property type="molecule type" value="Genomic_DNA"/>
</dbReference>
<dbReference type="PANTHER" id="PTHR11102">
    <property type="entry name" value="SEL-1-LIKE PROTEIN"/>
    <property type="match status" value="1"/>
</dbReference>
<protein>
    <recommendedName>
        <fullName evidence="3">TPR repeat protein</fullName>
    </recommendedName>
</protein>
<comment type="caution">
    <text evidence="1">The sequence shown here is derived from an EMBL/GenBank/DDBJ whole genome shotgun (WGS) entry which is preliminary data.</text>
</comment>
<evidence type="ECO:0000313" key="2">
    <source>
        <dbReference type="Proteomes" id="UP000275461"/>
    </source>
</evidence>